<gene>
    <name evidence="1" type="ORF">PH586_15775</name>
</gene>
<name>A0ABT4XI02_9PSED</name>
<accession>A0ABT4XI02</accession>
<dbReference type="Proteomes" id="UP001212042">
    <property type="component" value="Unassembled WGS sequence"/>
</dbReference>
<dbReference type="RefSeq" id="WP_271348713.1">
    <property type="nucleotide sequence ID" value="NZ_JAQJZJ010000007.1"/>
</dbReference>
<reference evidence="1 2" key="1">
    <citation type="submission" date="2023-01" db="EMBL/GenBank/DDBJ databases">
        <title>Pseudomonas SA3-5T sp. nov., isolated from tidal flat sediment.</title>
        <authorList>
            <person name="Kim H.S."/>
            <person name="Kim J.-S."/>
            <person name="Suh M.K."/>
            <person name="Eom M.K."/>
            <person name="Lee J.-S."/>
        </authorList>
    </citation>
    <scope>NUCLEOTIDE SEQUENCE [LARGE SCALE GENOMIC DNA]</scope>
    <source>
        <strain evidence="1 2">SA3-5</strain>
    </source>
</reference>
<protein>
    <recommendedName>
        <fullName evidence="3">Anti-sigma factor</fullName>
    </recommendedName>
</protein>
<evidence type="ECO:0000313" key="2">
    <source>
        <dbReference type="Proteomes" id="UP001212042"/>
    </source>
</evidence>
<sequence>MNRDQYDPQDVAQERALLEHFRAQSQAEPSAELDAQILAAARAAQPAVRPGWSQRLHSWLFGHAGRQRWSLAVAGLASVGIGVSLTWRTLAPAPEYFIAPMPRAVMAPAAPMADTAAPHALLREQAAPGYAEPRQKAEKQQSMSVLMGGAVRQAPVEVEALADAPVPSAELSATLGSIPPANIAVTQDAENMLMQLLELRRAGKTEEARALQQRLHLDYPQMEIEAQLERIGGRR</sequence>
<evidence type="ECO:0008006" key="3">
    <source>
        <dbReference type="Google" id="ProtNLM"/>
    </source>
</evidence>
<proteinExistence type="predicted"/>
<dbReference type="EMBL" id="JAQJZJ010000007">
    <property type="protein sequence ID" value="MDA7087850.1"/>
    <property type="molecule type" value="Genomic_DNA"/>
</dbReference>
<keyword evidence="2" id="KW-1185">Reference proteome</keyword>
<organism evidence="1 2">
    <name type="scientific">Pseudomonas aestuarii</name>
    <dbReference type="NCBI Taxonomy" id="3018340"/>
    <lineage>
        <taxon>Bacteria</taxon>
        <taxon>Pseudomonadati</taxon>
        <taxon>Pseudomonadota</taxon>
        <taxon>Gammaproteobacteria</taxon>
        <taxon>Pseudomonadales</taxon>
        <taxon>Pseudomonadaceae</taxon>
        <taxon>Pseudomonas</taxon>
    </lineage>
</organism>
<comment type="caution">
    <text evidence="1">The sequence shown here is derived from an EMBL/GenBank/DDBJ whole genome shotgun (WGS) entry which is preliminary data.</text>
</comment>
<evidence type="ECO:0000313" key="1">
    <source>
        <dbReference type="EMBL" id="MDA7087850.1"/>
    </source>
</evidence>